<keyword evidence="2 5" id="KW-0812">Transmembrane</keyword>
<evidence type="ECO:0000313" key="6">
    <source>
        <dbReference type="EMBL" id="PSH70129.1"/>
    </source>
</evidence>
<keyword evidence="3 5" id="KW-1133">Transmembrane helix</keyword>
<name>A0A2P7BUH9_9HYPH</name>
<reference evidence="7" key="1">
    <citation type="submission" date="2017-11" db="EMBL/GenBank/DDBJ databases">
        <authorList>
            <person name="Kuznetsova I."/>
            <person name="Sazanova A."/>
            <person name="Chirak E."/>
            <person name="Safronova V."/>
            <person name="Willems A."/>
        </authorList>
    </citation>
    <scope>NUCLEOTIDE SEQUENCE [LARGE SCALE GENOMIC DNA]</scope>
    <source>
        <strain evidence="7">STM 196</strain>
    </source>
</reference>
<protein>
    <submittedName>
        <fullName evidence="6">Type IV secretion system protein VirB3</fullName>
    </submittedName>
</protein>
<comment type="caution">
    <text evidence="6">The sequence shown here is derived from an EMBL/GenBank/DDBJ whole genome shotgun (WGS) entry which is preliminary data.</text>
</comment>
<sequence length="121" mass="13734">MAAYVPDTEKPTEDLLFLACTRPTMMAGVTIEAGFIILIVTGIVFLAGGSLLYLLSGVFIYAACRTMCAQDPNQFAILFAWARTRMRCKTRAYWGGSSTVSPLRVRKPRTWREFEKWEAWR</sequence>
<dbReference type="Pfam" id="PF05101">
    <property type="entry name" value="VirB3"/>
    <property type="match status" value="1"/>
</dbReference>
<comment type="subcellular location">
    <subcellularLocation>
        <location evidence="1">Membrane</location>
    </subcellularLocation>
</comment>
<organism evidence="6 7">
    <name type="scientific">Phyllobacterium brassicacearum</name>
    <dbReference type="NCBI Taxonomy" id="314235"/>
    <lineage>
        <taxon>Bacteria</taxon>
        <taxon>Pseudomonadati</taxon>
        <taxon>Pseudomonadota</taxon>
        <taxon>Alphaproteobacteria</taxon>
        <taxon>Hyphomicrobiales</taxon>
        <taxon>Phyllobacteriaceae</taxon>
        <taxon>Phyllobacterium</taxon>
    </lineage>
</organism>
<gene>
    <name evidence="6" type="ORF">CU102_03250</name>
</gene>
<keyword evidence="4 5" id="KW-0472">Membrane</keyword>
<evidence type="ECO:0000256" key="2">
    <source>
        <dbReference type="ARBA" id="ARBA00022692"/>
    </source>
</evidence>
<evidence type="ECO:0000256" key="4">
    <source>
        <dbReference type="ARBA" id="ARBA00023136"/>
    </source>
</evidence>
<dbReference type="GO" id="GO:0016020">
    <property type="term" value="C:membrane"/>
    <property type="evidence" value="ECO:0007669"/>
    <property type="project" value="UniProtKB-SubCell"/>
</dbReference>
<dbReference type="EMBL" id="PGGO01000002">
    <property type="protein sequence ID" value="PSH70129.1"/>
    <property type="molecule type" value="Genomic_DNA"/>
</dbReference>
<keyword evidence="7" id="KW-1185">Reference proteome</keyword>
<accession>A0A2P7BUH9</accession>
<dbReference type="AlphaFoldDB" id="A0A2P7BUH9"/>
<evidence type="ECO:0000313" key="7">
    <source>
        <dbReference type="Proteomes" id="UP000241444"/>
    </source>
</evidence>
<evidence type="ECO:0000256" key="5">
    <source>
        <dbReference type="SAM" id="Phobius"/>
    </source>
</evidence>
<dbReference type="Proteomes" id="UP000241444">
    <property type="component" value="Unassembled WGS sequence"/>
</dbReference>
<evidence type="ECO:0000256" key="3">
    <source>
        <dbReference type="ARBA" id="ARBA00022989"/>
    </source>
</evidence>
<dbReference type="OrthoDB" id="9799932at2"/>
<proteinExistence type="predicted"/>
<dbReference type="RefSeq" id="WP_106709546.1">
    <property type="nucleotide sequence ID" value="NZ_PGGO01000002.1"/>
</dbReference>
<feature type="transmembrane region" description="Helical" evidence="5">
    <location>
        <begin position="33"/>
        <end position="55"/>
    </location>
</feature>
<evidence type="ECO:0000256" key="1">
    <source>
        <dbReference type="ARBA" id="ARBA00004370"/>
    </source>
</evidence>
<dbReference type="InterPro" id="IPR007792">
    <property type="entry name" value="T4SS_VirB3/TrbD/AvhB"/>
</dbReference>